<evidence type="ECO:0000259" key="4">
    <source>
        <dbReference type="Pfam" id="PF00881"/>
    </source>
</evidence>
<accession>A0A2R8BQJ6</accession>
<dbReference type="GO" id="GO:0016491">
    <property type="term" value="F:oxidoreductase activity"/>
    <property type="evidence" value="ECO:0007669"/>
    <property type="project" value="UniProtKB-KW"/>
</dbReference>
<dbReference type="PANTHER" id="PTHR23026">
    <property type="entry name" value="NADPH NITROREDUCTASE"/>
    <property type="match status" value="1"/>
</dbReference>
<dbReference type="RefSeq" id="WP_108892306.1">
    <property type="nucleotide sequence ID" value="NZ_ONZF01000001.1"/>
</dbReference>
<sequence length="221" mass="24067">MPYDTEPLPYRARPADPAAAAREVFDRMASRRTVRDFSDRAVPEEAIRHAVATAGRAPSGANQQPWHFVAIRDRAVKARIRAAAEAEERAFYDGAAGDDWLQALAPIGTDADKPHLEQASWLIVVFAQRFGVNADGERIKHYYVPESVGIACGFLIATLHMAGLDCLTHTPAPMGFLREICGRPAHEKPVMILAVGYAEEGAAVPKAPGRKKAMDEILSVV</sequence>
<dbReference type="InterPro" id="IPR029479">
    <property type="entry name" value="Nitroreductase"/>
</dbReference>
<dbReference type="AlphaFoldDB" id="A0A2R8BQJ6"/>
<evidence type="ECO:0000256" key="2">
    <source>
        <dbReference type="ARBA" id="ARBA00022643"/>
    </source>
</evidence>
<name>A0A2R8BQJ6_9RHOB</name>
<gene>
    <name evidence="5" type="primary">nfnB</name>
    <name evidence="5" type="ORF">PAA8504_00204</name>
</gene>
<dbReference type="EC" id="1.-.-.-" evidence="5"/>
<keyword evidence="6" id="KW-1185">Reference proteome</keyword>
<evidence type="ECO:0000313" key="5">
    <source>
        <dbReference type="EMBL" id="SPJ22411.1"/>
    </source>
</evidence>
<proteinExistence type="predicted"/>
<dbReference type="InterPro" id="IPR000415">
    <property type="entry name" value="Nitroreductase-like"/>
</dbReference>
<dbReference type="Pfam" id="PF00881">
    <property type="entry name" value="Nitroreductase"/>
    <property type="match status" value="1"/>
</dbReference>
<reference evidence="5 6" key="1">
    <citation type="submission" date="2018-03" db="EMBL/GenBank/DDBJ databases">
        <authorList>
            <person name="Keele B.F."/>
        </authorList>
    </citation>
    <scope>NUCLEOTIDE SEQUENCE [LARGE SCALE GENOMIC DNA]</scope>
    <source>
        <strain evidence="5 6">CECT 8504</strain>
    </source>
</reference>
<evidence type="ECO:0000256" key="3">
    <source>
        <dbReference type="ARBA" id="ARBA00023002"/>
    </source>
</evidence>
<dbReference type="EMBL" id="ONZF01000001">
    <property type="protein sequence ID" value="SPJ22411.1"/>
    <property type="molecule type" value="Genomic_DNA"/>
</dbReference>
<dbReference type="CDD" id="cd02144">
    <property type="entry name" value="iodotyrosine_dehalogenase"/>
    <property type="match status" value="1"/>
</dbReference>
<evidence type="ECO:0000313" key="6">
    <source>
        <dbReference type="Proteomes" id="UP000244912"/>
    </source>
</evidence>
<dbReference type="SUPFAM" id="SSF55469">
    <property type="entry name" value="FMN-dependent nitroreductase-like"/>
    <property type="match status" value="1"/>
</dbReference>
<feature type="domain" description="Nitroreductase" evidence="4">
    <location>
        <begin position="29"/>
        <end position="197"/>
    </location>
</feature>
<dbReference type="PANTHER" id="PTHR23026:SF90">
    <property type="entry name" value="IODOTYROSINE DEIODINASE 1"/>
    <property type="match status" value="1"/>
</dbReference>
<keyword evidence="1" id="KW-0285">Flavoprotein</keyword>
<dbReference type="Gene3D" id="3.40.109.10">
    <property type="entry name" value="NADH Oxidase"/>
    <property type="match status" value="1"/>
</dbReference>
<evidence type="ECO:0000256" key="1">
    <source>
        <dbReference type="ARBA" id="ARBA00022630"/>
    </source>
</evidence>
<dbReference type="OrthoDB" id="9802510at2"/>
<protein>
    <submittedName>
        <fullName evidence="5">Nitroreductase NfnB</fullName>
        <ecNumber evidence="5">1.-.-.-</ecNumber>
    </submittedName>
</protein>
<organism evidence="5 6">
    <name type="scientific">Palleronia abyssalis</name>
    <dbReference type="NCBI Taxonomy" id="1501240"/>
    <lineage>
        <taxon>Bacteria</taxon>
        <taxon>Pseudomonadati</taxon>
        <taxon>Pseudomonadota</taxon>
        <taxon>Alphaproteobacteria</taxon>
        <taxon>Rhodobacterales</taxon>
        <taxon>Roseobacteraceae</taxon>
        <taxon>Palleronia</taxon>
    </lineage>
</organism>
<keyword evidence="2" id="KW-0288">FMN</keyword>
<dbReference type="InterPro" id="IPR050627">
    <property type="entry name" value="Nitroreductase/BluB"/>
</dbReference>
<keyword evidence="3 5" id="KW-0560">Oxidoreductase</keyword>
<dbReference type="Proteomes" id="UP000244912">
    <property type="component" value="Unassembled WGS sequence"/>
</dbReference>